<reference evidence="2 3" key="1">
    <citation type="submission" date="2017-10" db="EMBL/GenBank/DDBJ databases">
        <title>Frigbacter circumglobatus gen. nov. sp. nov., isolated from sediment cultured in situ.</title>
        <authorList>
            <person name="Zhao Z."/>
        </authorList>
    </citation>
    <scope>NUCLEOTIDE SEQUENCE [LARGE SCALE GENOMIC DNA]</scope>
    <source>
        <strain evidence="2 3">ZYL</strain>
    </source>
</reference>
<dbReference type="Proteomes" id="UP000229730">
    <property type="component" value="Unassembled WGS sequence"/>
</dbReference>
<comment type="caution">
    <text evidence="2">The sequence shown here is derived from an EMBL/GenBank/DDBJ whole genome shotgun (WGS) entry which is preliminary data.</text>
</comment>
<dbReference type="InterPro" id="IPR018750">
    <property type="entry name" value="DUF2306_membrane"/>
</dbReference>
<gene>
    <name evidence="2" type="ORF">CRD36_16155</name>
</gene>
<evidence type="ECO:0000313" key="2">
    <source>
        <dbReference type="EMBL" id="PHZ83881.1"/>
    </source>
</evidence>
<keyword evidence="1" id="KW-0472">Membrane</keyword>
<protein>
    <recommendedName>
        <fullName evidence="4">DUF2306 domain-containing protein</fullName>
    </recommendedName>
</protein>
<evidence type="ECO:0000256" key="1">
    <source>
        <dbReference type="SAM" id="Phobius"/>
    </source>
</evidence>
<feature type="transmembrane region" description="Helical" evidence="1">
    <location>
        <begin position="132"/>
        <end position="150"/>
    </location>
</feature>
<feature type="transmembrane region" description="Helical" evidence="1">
    <location>
        <begin position="162"/>
        <end position="185"/>
    </location>
</feature>
<proteinExistence type="predicted"/>
<dbReference type="InParanoid" id="A0A2G4YNI4"/>
<accession>A0A2G4YNI4</accession>
<dbReference type="RefSeq" id="WP_099474978.1">
    <property type="nucleotide sequence ID" value="NZ_CP041025.1"/>
</dbReference>
<dbReference type="AlphaFoldDB" id="A0A2G4YNI4"/>
<evidence type="ECO:0000313" key="3">
    <source>
        <dbReference type="Proteomes" id="UP000229730"/>
    </source>
</evidence>
<feature type="transmembrane region" description="Helical" evidence="1">
    <location>
        <begin position="233"/>
        <end position="259"/>
    </location>
</feature>
<sequence>MINFNADKTLNAAATFWFLVAVLGQWIFVIYIAAFYGSAAVGGNFEKWNKVLPNGYVDGDPIYNLALATHLSLAFTMHFFGPLQLIPQLRSYAPTFHRWNGRIYIATAFIISLAGLYLTWTKVPFGGDRINITINAIAIMVCAAMAYRYARAYNFKAHRRWAIRLFLVVAGVWFFRIGLMFWLAVNKGPVGFDMQSFQGPFLTFLGLAQTFLPLAVLELYFRAQDSSISIAKWFVSIIIFLFTIMMGIGIFAASMAMWIPRI</sequence>
<feature type="transmembrane region" description="Helical" evidence="1">
    <location>
        <begin position="197"/>
        <end position="221"/>
    </location>
</feature>
<keyword evidence="1" id="KW-0812">Transmembrane</keyword>
<keyword evidence="1" id="KW-1133">Transmembrane helix</keyword>
<dbReference type="EMBL" id="PDEM01000031">
    <property type="protein sequence ID" value="PHZ83881.1"/>
    <property type="molecule type" value="Genomic_DNA"/>
</dbReference>
<dbReference type="OrthoDB" id="8759010at2"/>
<feature type="transmembrane region" description="Helical" evidence="1">
    <location>
        <begin position="61"/>
        <end position="80"/>
    </location>
</feature>
<organism evidence="2 3">
    <name type="scientific">Paremcibacter congregatus</name>
    <dbReference type="NCBI Taxonomy" id="2043170"/>
    <lineage>
        <taxon>Bacteria</taxon>
        <taxon>Pseudomonadati</taxon>
        <taxon>Pseudomonadota</taxon>
        <taxon>Alphaproteobacteria</taxon>
        <taxon>Emcibacterales</taxon>
        <taxon>Emcibacteraceae</taxon>
        <taxon>Paremcibacter</taxon>
    </lineage>
</organism>
<evidence type="ECO:0008006" key="4">
    <source>
        <dbReference type="Google" id="ProtNLM"/>
    </source>
</evidence>
<keyword evidence="3" id="KW-1185">Reference proteome</keyword>
<name>A0A2G4YNI4_9PROT</name>
<feature type="transmembrane region" description="Helical" evidence="1">
    <location>
        <begin position="101"/>
        <end position="120"/>
    </location>
</feature>
<feature type="transmembrane region" description="Helical" evidence="1">
    <location>
        <begin position="12"/>
        <end position="41"/>
    </location>
</feature>
<dbReference type="Pfam" id="PF10067">
    <property type="entry name" value="DUF2306"/>
    <property type="match status" value="1"/>
</dbReference>